<evidence type="ECO:0000313" key="2">
    <source>
        <dbReference type="Proteomes" id="UP000790787"/>
    </source>
</evidence>
<gene>
    <name evidence="3" type="primary">LOC107813313</name>
</gene>
<evidence type="ECO:0000256" key="1">
    <source>
        <dbReference type="SAM" id="MobiDB-lite"/>
    </source>
</evidence>
<feature type="region of interest" description="Disordered" evidence="1">
    <location>
        <begin position="66"/>
        <end position="89"/>
    </location>
</feature>
<reference evidence="3" key="2">
    <citation type="submission" date="2025-08" db="UniProtKB">
        <authorList>
            <consortium name="RefSeq"/>
        </authorList>
    </citation>
    <scope>IDENTIFICATION</scope>
    <source>
        <tissue evidence="3">Leaf</tissue>
    </source>
</reference>
<dbReference type="KEGG" id="nta:107813313"/>
<name>A0A1S4BYS1_TOBAC</name>
<dbReference type="GeneID" id="107813313"/>
<accession>A0A1S4BYS1</accession>
<dbReference type="RefSeq" id="XP_016494051.1">
    <property type="nucleotide sequence ID" value="XM_016638565.1"/>
</dbReference>
<keyword evidence="2" id="KW-1185">Reference proteome</keyword>
<evidence type="ECO:0000313" key="3">
    <source>
        <dbReference type="RefSeq" id="XP_016494051.1"/>
    </source>
</evidence>
<feature type="region of interest" description="Disordered" evidence="1">
    <location>
        <begin position="125"/>
        <end position="150"/>
    </location>
</feature>
<dbReference type="OrthoDB" id="1295914at2759"/>
<dbReference type="AlphaFoldDB" id="A0A1S4BYS1"/>
<protein>
    <submittedName>
        <fullName evidence="3">Uncharacterized protein LOC107813313</fullName>
    </submittedName>
</protein>
<organism evidence="2 3">
    <name type="scientific">Nicotiana tabacum</name>
    <name type="common">Common tobacco</name>
    <dbReference type="NCBI Taxonomy" id="4097"/>
    <lineage>
        <taxon>Eukaryota</taxon>
        <taxon>Viridiplantae</taxon>
        <taxon>Streptophyta</taxon>
        <taxon>Embryophyta</taxon>
        <taxon>Tracheophyta</taxon>
        <taxon>Spermatophyta</taxon>
        <taxon>Magnoliopsida</taxon>
        <taxon>eudicotyledons</taxon>
        <taxon>Gunneridae</taxon>
        <taxon>Pentapetalae</taxon>
        <taxon>asterids</taxon>
        <taxon>lamiids</taxon>
        <taxon>Solanales</taxon>
        <taxon>Solanaceae</taxon>
        <taxon>Nicotianoideae</taxon>
        <taxon>Nicotianeae</taxon>
        <taxon>Nicotiana</taxon>
    </lineage>
</organism>
<dbReference type="Proteomes" id="UP000790787">
    <property type="component" value="Chromosome 8"/>
</dbReference>
<dbReference type="PaxDb" id="4097-A0A1S4BYS1"/>
<proteinExistence type="predicted"/>
<sequence>MFIVTRTKQGKKVHEDAQIATSELQNRQNSGETSDEAFRAVFGKEQPGRIRCYGRSVTTSSVKKDEEINKLQQKHNNEASTSKAEMQEMREQMQELRQMRHCFNLLVKNNPELFSSDIQGFVGSNQPSPVDASSAQAVRSQNLPHSSGSTHGPILEKIFRLIPDKYFIP</sequence>
<dbReference type="RefSeq" id="XP_016494051.1">
    <property type="nucleotide sequence ID" value="XM_016638565.2"/>
</dbReference>
<reference evidence="2" key="1">
    <citation type="journal article" date="2014" name="Nat. Commun.">
        <title>The tobacco genome sequence and its comparison with those of tomato and potato.</title>
        <authorList>
            <person name="Sierro N."/>
            <person name="Battey J.N."/>
            <person name="Ouadi S."/>
            <person name="Bakaher N."/>
            <person name="Bovet L."/>
            <person name="Willig A."/>
            <person name="Goepfert S."/>
            <person name="Peitsch M.C."/>
            <person name="Ivanov N.V."/>
        </authorList>
    </citation>
    <scope>NUCLEOTIDE SEQUENCE [LARGE SCALE GENOMIC DNA]</scope>
</reference>